<protein>
    <submittedName>
        <fullName evidence="1">Uncharacterized protein</fullName>
    </submittedName>
</protein>
<name>A0A4Y2VCW8_ARAVE</name>
<proteinExistence type="predicted"/>
<evidence type="ECO:0000313" key="2">
    <source>
        <dbReference type="Proteomes" id="UP000499080"/>
    </source>
</evidence>
<keyword evidence="2" id="KW-1185">Reference proteome</keyword>
<evidence type="ECO:0000313" key="1">
    <source>
        <dbReference type="EMBL" id="GBO22392.1"/>
    </source>
</evidence>
<dbReference type="EMBL" id="BGPR01045483">
    <property type="protein sequence ID" value="GBO22392.1"/>
    <property type="molecule type" value="Genomic_DNA"/>
</dbReference>
<gene>
    <name evidence="1" type="ORF">AVEN_147893_1</name>
</gene>
<reference evidence="1 2" key="1">
    <citation type="journal article" date="2019" name="Sci. Rep.">
        <title>Orb-weaving spider Araneus ventricosus genome elucidates the spidroin gene catalogue.</title>
        <authorList>
            <person name="Kono N."/>
            <person name="Nakamura H."/>
            <person name="Ohtoshi R."/>
            <person name="Moran D.A.P."/>
            <person name="Shinohara A."/>
            <person name="Yoshida Y."/>
            <person name="Fujiwara M."/>
            <person name="Mori M."/>
            <person name="Tomita M."/>
            <person name="Arakawa K."/>
        </authorList>
    </citation>
    <scope>NUCLEOTIDE SEQUENCE [LARGE SCALE GENOMIC DNA]</scope>
</reference>
<dbReference type="AlphaFoldDB" id="A0A4Y2VCW8"/>
<comment type="caution">
    <text evidence="1">The sequence shown here is derived from an EMBL/GenBank/DDBJ whole genome shotgun (WGS) entry which is preliminary data.</text>
</comment>
<dbReference type="Proteomes" id="UP000499080">
    <property type="component" value="Unassembled WGS sequence"/>
</dbReference>
<sequence length="77" mass="8416">MVYPWMVNKAATGSSRGLAAESQLRGFLIFGTAYAYTIRGSCSRKMKSHQINLVTGGSKVPDPISRNDRCVYGTDAR</sequence>
<organism evidence="1 2">
    <name type="scientific">Araneus ventricosus</name>
    <name type="common">Orbweaver spider</name>
    <name type="synonym">Epeira ventricosa</name>
    <dbReference type="NCBI Taxonomy" id="182803"/>
    <lineage>
        <taxon>Eukaryota</taxon>
        <taxon>Metazoa</taxon>
        <taxon>Ecdysozoa</taxon>
        <taxon>Arthropoda</taxon>
        <taxon>Chelicerata</taxon>
        <taxon>Arachnida</taxon>
        <taxon>Araneae</taxon>
        <taxon>Araneomorphae</taxon>
        <taxon>Entelegynae</taxon>
        <taxon>Araneoidea</taxon>
        <taxon>Araneidae</taxon>
        <taxon>Araneus</taxon>
    </lineage>
</organism>
<accession>A0A4Y2VCW8</accession>